<dbReference type="AlphaFoldDB" id="A0A182ENF0"/>
<dbReference type="SUPFAM" id="SSF56672">
    <property type="entry name" value="DNA/RNA polymerases"/>
    <property type="match status" value="1"/>
</dbReference>
<dbReference type="InterPro" id="IPR041588">
    <property type="entry name" value="Integrase_H2C2"/>
</dbReference>
<sequence>MAANIIASIEPAKERVLHEGKEAIITLTMYKNEADHEIMRFSQESIQSKELSKPMSHPAVNLPQLSLPTFSGDPRQWRQFWSSFNAAVHSQAIPEIHKLNYLYSCLKENALQVVRGYDIAPENYEVIRQLLKDKYGESSTITKLLYNEFQSIKKNEREWVGTVETMERVLRQLEALGESLQHSSIETLIESKLPRRILEKVYHQKKIDAPCQTNTIKEGQGKETLLLCREIIVFNPSLPQRQEKALALFDLGSQLSFISKQLSHRLKLIETEEQNLKLAPFGLKKPRSCRTTLTQLSVQTTGQEIITLYANVIEYLTNKLRVVETPIENQFKNLTNYWKQPDILIGADYFFKFVDLKGIKELNSGHLLLQSKIGPMIVGRDSPTSDDDDEALKHFKETIYKQHGRYHVCWPWKDSKHKLSNNYGLCVGRLKNLITRLQQKSILHLYHETIQDQLRSGIIEEVQPKDEIGVIHYLPHHEVLTPNKATTKLRIVYDASAHLKEFRSLNEVLYRGPVLLLDLAGVLLRFRMMRIVIIADIEKAFLQCYRFKRGPFGVISSPFLLSAALNYHLENYGSTTAWKVRKNLYVDKITISANGIEEALYKYEEMKSSFGEASMKIREFFSNDEEFNERIPEYDRSTTSKENFLGIKWIHDIDVIRMTLKPWVGKKITKRTIIQFVASQYDPLGFLVPSMMRLKLFIQHLWKENKSWDQDLNEEDEQQWKALIKEWPTNVIDVPRFVIKNSPQTEIHVVTDASNVAHSAAVYALNHENQGTNSNSFLIYAKSRIAPIKGISIPGLELLSILIGVRAAQFVLKQLEMNENQVTLWSDSKCALHWIKSYTKLLPRFVQNRVEEIRKTKFEFRYIPSEQNIATKGLSPNKLQNYNQWWKGPQCKWIRLLRTTVWALRFIKLTSKRELPWLHSLSIKGNYMTRNDYDTAEWLLIRQAQSEGIREEEINTWSLSQDETSKLWRTRSRLENSELDDESKYPIYLPNHNIISELLIKQQHEKLYHASIAHTSCELRRKFWIPKGRSAVKRVISWCMDWKRWRAKPFKLPATPNLPQTRVVRSRTFEKVGLDYMGPLSIKSDNRIIKRWIALFTCFTTRAVHLELAENLTAKTFLHILTRFVAR</sequence>
<dbReference type="Gene3D" id="3.30.420.10">
    <property type="entry name" value="Ribonuclease H-like superfamily/Ribonuclease H"/>
    <property type="match status" value="1"/>
</dbReference>
<protein>
    <submittedName>
        <fullName evidence="5">DUF1758 domain-containing protein</fullName>
    </submittedName>
</protein>
<dbReference type="GO" id="GO:0006259">
    <property type="term" value="P:DNA metabolic process"/>
    <property type="evidence" value="ECO:0007669"/>
    <property type="project" value="UniProtKB-ARBA"/>
</dbReference>
<keyword evidence="4" id="KW-1185">Reference proteome</keyword>
<dbReference type="InterPro" id="IPR005312">
    <property type="entry name" value="DUF1759"/>
</dbReference>
<dbReference type="InterPro" id="IPR008042">
    <property type="entry name" value="Retrotrans_Pao"/>
</dbReference>
<feature type="domain" description="Integrase zinc-binding" evidence="2">
    <location>
        <begin position="997"/>
        <end position="1046"/>
    </location>
</feature>
<dbReference type="Pfam" id="PF05380">
    <property type="entry name" value="Peptidase_A17"/>
    <property type="match status" value="1"/>
</dbReference>
<dbReference type="InterPro" id="IPR043502">
    <property type="entry name" value="DNA/RNA_pol_sf"/>
</dbReference>
<evidence type="ECO:0000313" key="4">
    <source>
        <dbReference type="Proteomes" id="UP000271087"/>
    </source>
</evidence>
<organism evidence="5">
    <name type="scientific">Onchocerca ochengi</name>
    <name type="common">Filarial nematode worm</name>
    <dbReference type="NCBI Taxonomy" id="42157"/>
    <lineage>
        <taxon>Eukaryota</taxon>
        <taxon>Metazoa</taxon>
        <taxon>Ecdysozoa</taxon>
        <taxon>Nematoda</taxon>
        <taxon>Chromadorea</taxon>
        <taxon>Rhabditida</taxon>
        <taxon>Spirurina</taxon>
        <taxon>Spiruromorpha</taxon>
        <taxon>Filarioidea</taxon>
        <taxon>Onchocercidae</taxon>
        <taxon>Onchocerca</taxon>
    </lineage>
</organism>
<evidence type="ECO:0000313" key="3">
    <source>
        <dbReference type="EMBL" id="VDM93230.1"/>
    </source>
</evidence>
<proteinExistence type="predicted"/>
<dbReference type="GO" id="GO:0003676">
    <property type="term" value="F:nucleic acid binding"/>
    <property type="evidence" value="ECO:0007669"/>
    <property type="project" value="InterPro"/>
</dbReference>
<dbReference type="Pfam" id="PF03564">
    <property type="entry name" value="DUF1759"/>
    <property type="match status" value="1"/>
</dbReference>
<evidence type="ECO:0000259" key="2">
    <source>
        <dbReference type="Pfam" id="PF17921"/>
    </source>
</evidence>
<dbReference type="Pfam" id="PF05585">
    <property type="entry name" value="DUF1758"/>
    <property type="match status" value="1"/>
</dbReference>
<dbReference type="InterPro" id="IPR036397">
    <property type="entry name" value="RNaseH_sf"/>
</dbReference>
<dbReference type="PANTHER" id="PTHR47331">
    <property type="entry name" value="PHD-TYPE DOMAIN-CONTAINING PROTEIN"/>
    <property type="match status" value="1"/>
</dbReference>
<name>A0A182ENF0_ONCOC</name>
<feature type="domain" description="DUF1758" evidence="1">
    <location>
        <begin position="232"/>
        <end position="379"/>
    </location>
</feature>
<reference evidence="3 4" key="2">
    <citation type="submission" date="2018-08" db="EMBL/GenBank/DDBJ databases">
        <authorList>
            <person name="Laetsch R D."/>
            <person name="Stevens L."/>
            <person name="Kumar S."/>
            <person name="Blaxter L. M."/>
        </authorList>
    </citation>
    <scope>NUCLEOTIDE SEQUENCE [LARGE SCALE GENOMIC DNA]</scope>
</reference>
<dbReference type="STRING" id="42157.A0A182ENF0"/>
<dbReference type="EMBL" id="UYRW01004862">
    <property type="protein sequence ID" value="VDM93230.1"/>
    <property type="molecule type" value="Genomic_DNA"/>
</dbReference>
<dbReference type="OrthoDB" id="5920525at2759"/>
<accession>A0A182ENF0</accession>
<evidence type="ECO:0000259" key="1">
    <source>
        <dbReference type="Pfam" id="PF05585"/>
    </source>
</evidence>
<dbReference type="Proteomes" id="UP000271087">
    <property type="component" value="Unassembled WGS sequence"/>
</dbReference>
<gene>
    <name evidence="3" type="ORF">NOO_LOCUS9651</name>
</gene>
<dbReference type="Pfam" id="PF17921">
    <property type="entry name" value="Integrase_H2C2"/>
    <property type="match status" value="1"/>
</dbReference>
<dbReference type="PANTHER" id="PTHR47331:SF1">
    <property type="entry name" value="GAG-LIKE PROTEIN"/>
    <property type="match status" value="1"/>
</dbReference>
<evidence type="ECO:0000313" key="5">
    <source>
        <dbReference type="WBParaSite" id="nOo.2.0.1.t09651-RA"/>
    </source>
</evidence>
<reference evidence="5" key="1">
    <citation type="submission" date="2016-06" db="UniProtKB">
        <authorList>
            <consortium name="WormBaseParasite"/>
        </authorList>
    </citation>
    <scope>IDENTIFICATION</scope>
</reference>
<dbReference type="InterPro" id="IPR008737">
    <property type="entry name" value="DUF1758"/>
</dbReference>
<dbReference type="WBParaSite" id="nOo.2.0.1.t09651-RA">
    <property type="protein sequence ID" value="nOo.2.0.1.t09651-RA"/>
    <property type="gene ID" value="nOo.2.0.1.g09651"/>
</dbReference>